<keyword evidence="3" id="KW-0768">Sushi</keyword>
<feature type="region of interest" description="Disordered" evidence="4">
    <location>
        <begin position="422"/>
        <end position="442"/>
    </location>
</feature>
<dbReference type="CDD" id="cd22823">
    <property type="entry name" value="Gal_Rha_Lectin"/>
    <property type="match status" value="1"/>
</dbReference>
<dbReference type="CDD" id="cd00041">
    <property type="entry name" value="CUB"/>
    <property type="match status" value="1"/>
</dbReference>
<dbReference type="Pfam" id="PF00431">
    <property type="entry name" value="CUB"/>
    <property type="match status" value="1"/>
</dbReference>
<comment type="caution">
    <text evidence="9">The sequence shown here is derived from an EMBL/GenBank/DDBJ whole genome shotgun (WGS) entry which is preliminary data.</text>
</comment>
<comment type="caution">
    <text evidence="3">Lacks conserved residue(s) required for the propagation of feature annotation.</text>
</comment>
<evidence type="ECO:0000256" key="3">
    <source>
        <dbReference type="PROSITE-ProRule" id="PRU00302"/>
    </source>
</evidence>
<evidence type="ECO:0000259" key="8">
    <source>
        <dbReference type="PROSITE" id="PS50923"/>
    </source>
</evidence>
<feature type="domain" description="Sushi" evidence="8">
    <location>
        <begin position="281"/>
        <end position="339"/>
    </location>
</feature>
<dbReference type="PANTHER" id="PTHR24251:SF30">
    <property type="entry name" value="MEMBRANE FRIZZLED-RELATED PROTEIN"/>
    <property type="match status" value="1"/>
</dbReference>
<sequence>MGRGRLSFSFILVLFFGAFLFLQPFAFCKEFRREATCYSDVLHLDCGKLSFIAIHEAYFTTDHRENQTCHSPVPEHEYIEDEDTDSSNYSSCHEDIRISLNRRCSGFKTCNYSYSQQLDKHCFNPEGLFVVQYDCVRDANVNKFCNSKITSGEGYIASPGYPQYYPKLPECSWTVSAADGQTIFLKVLHLHLREASDVTPTLSDPDSFYAMNIQHMSDLMLRCDDDSLTVMEGTTKRFSVCGEEAEALQSVEVDASNGMELRFKTVDFLPASGFLTYYKVQGCPTLAAREGSYLVQRNGSAAIYACDNSRVFNDTQESTRFLQCIRDHHWNDTLPPCTAVEETTTTTSTLPSSSTQQEVQNTTTTVAMNETFILASWDKNASLVEDIIVPCVLVGILIFGNIIILIVIFIIRKKQKIADDEFEDLSEPKPQVSHALEEETNE</sequence>
<dbReference type="EMBL" id="BGPR01000039">
    <property type="protein sequence ID" value="GBL84858.1"/>
    <property type="molecule type" value="Genomic_DNA"/>
</dbReference>
<evidence type="ECO:0008006" key="11">
    <source>
        <dbReference type="Google" id="ProtNLM"/>
    </source>
</evidence>
<proteinExistence type="predicted"/>
<reference evidence="9 10" key="1">
    <citation type="journal article" date="2019" name="Sci. Rep.">
        <title>Orb-weaving spider Araneus ventricosus genome elucidates the spidroin gene catalogue.</title>
        <authorList>
            <person name="Kono N."/>
            <person name="Nakamura H."/>
            <person name="Ohtoshi R."/>
            <person name="Moran D.A.P."/>
            <person name="Shinohara A."/>
            <person name="Yoshida Y."/>
            <person name="Fujiwara M."/>
            <person name="Mori M."/>
            <person name="Tomita M."/>
            <person name="Arakawa K."/>
        </authorList>
    </citation>
    <scope>NUCLEOTIDE SEQUENCE [LARGE SCALE GENOMIC DNA]</scope>
</reference>
<feature type="domain" description="CUB" evidence="7">
    <location>
        <begin position="145"/>
        <end position="281"/>
    </location>
</feature>
<dbReference type="Gene3D" id="2.60.120.740">
    <property type="match status" value="1"/>
</dbReference>
<dbReference type="PANTHER" id="PTHR24251">
    <property type="entry name" value="OVOCHYMASE-RELATED"/>
    <property type="match status" value="1"/>
</dbReference>
<keyword evidence="5" id="KW-0472">Membrane</keyword>
<evidence type="ECO:0000256" key="2">
    <source>
        <dbReference type="ARBA" id="ARBA00023157"/>
    </source>
</evidence>
<organism evidence="9 10">
    <name type="scientific">Araneus ventricosus</name>
    <name type="common">Orbweaver spider</name>
    <name type="synonym">Epeira ventricosa</name>
    <dbReference type="NCBI Taxonomy" id="182803"/>
    <lineage>
        <taxon>Eukaryota</taxon>
        <taxon>Metazoa</taxon>
        <taxon>Ecdysozoa</taxon>
        <taxon>Arthropoda</taxon>
        <taxon>Chelicerata</taxon>
        <taxon>Arachnida</taxon>
        <taxon>Araneae</taxon>
        <taxon>Araneomorphae</taxon>
        <taxon>Entelegynae</taxon>
        <taxon>Araneoidea</taxon>
        <taxon>Araneidae</taxon>
        <taxon>Araneus</taxon>
    </lineage>
</organism>
<name>A0A4Y2AYK3_ARAVE</name>
<evidence type="ECO:0000313" key="10">
    <source>
        <dbReference type="Proteomes" id="UP000499080"/>
    </source>
</evidence>
<dbReference type="Proteomes" id="UP000499080">
    <property type="component" value="Unassembled WGS sequence"/>
</dbReference>
<keyword evidence="10" id="KW-1185">Reference proteome</keyword>
<feature type="signal peptide" evidence="6">
    <location>
        <begin position="1"/>
        <end position="28"/>
    </location>
</feature>
<keyword evidence="6" id="KW-0732">Signal</keyword>
<feature type="transmembrane region" description="Helical" evidence="5">
    <location>
        <begin position="387"/>
        <end position="411"/>
    </location>
</feature>
<keyword evidence="2" id="KW-1015">Disulfide bond</keyword>
<dbReference type="SUPFAM" id="SSF49854">
    <property type="entry name" value="Spermadhesin, CUB domain"/>
    <property type="match status" value="1"/>
</dbReference>
<dbReference type="InterPro" id="IPR035914">
    <property type="entry name" value="Sperma_CUB_dom_sf"/>
</dbReference>
<evidence type="ECO:0000259" key="7">
    <source>
        <dbReference type="PROSITE" id="PS01180"/>
    </source>
</evidence>
<dbReference type="OrthoDB" id="6431754at2759"/>
<dbReference type="SMART" id="SM00042">
    <property type="entry name" value="CUB"/>
    <property type="match status" value="1"/>
</dbReference>
<evidence type="ECO:0000256" key="1">
    <source>
        <dbReference type="ARBA" id="ARBA00022737"/>
    </source>
</evidence>
<keyword evidence="5" id="KW-0812">Transmembrane</keyword>
<evidence type="ECO:0000256" key="4">
    <source>
        <dbReference type="SAM" id="MobiDB-lite"/>
    </source>
</evidence>
<feature type="chain" id="PRO_5021199370" description="CUB domain-containing protein" evidence="6">
    <location>
        <begin position="29"/>
        <end position="442"/>
    </location>
</feature>
<dbReference type="Gene3D" id="2.60.120.290">
    <property type="entry name" value="Spermadhesin, CUB domain"/>
    <property type="match status" value="1"/>
</dbReference>
<dbReference type="InterPro" id="IPR043159">
    <property type="entry name" value="Lectin_gal-bd_sf"/>
</dbReference>
<evidence type="ECO:0000313" key="9">
    <source>
        <dbReference type="EMBL" id="GBL84858.1"/>
    </source>
</evidence>
<gene>
    <name evidence="9" type="ORF">AVEN_93880_1</name>
</gene>
<dbReference type="PROSITE" id="PS50923">
    <property type="entry name" value="SUSHI"/>
    <property type="match status" value="1"/>
</dbReference>
<dbReference type="InterPro" id="IPR000859">
    <property type="entry name" value="CUB_dom"/>
</dbReference>
<keyword evidence="5" id="KW-1133">Transmembrane helix</keyword>
<dbReference type="AlphaFoldDB" id="A0A4Y2AYK3"/>
<keyword evidence="1" id="KW-0677">Repeat</keyword>
<evidence type="ECO:0000256" key="6">
    <source>
        <dbReference type="SAM" id="SignalP"/>
    </source>
</evidence>
<dbReference type="InterPro" id="IPR000436">
    <property type="entry name" value="Sushi_SCR_CCP_dom"/>
</dbReference>
<accession>A0A4Y2AYK3</accession>
<dbReference type="PROSITE" id="PS01180">
    <property type="entry name" value="CUB"/>
    <property type="match status" value="1"/>
</dbReference>
<evidence type="ECO:0000256" key="5">
    <source>
        <dbReference type="SAM" id="Phobius"/>
    </source>
</evidence>
<protein>
    <recommendedName>
        <fullName evidence="11">CUB domain-containing protein</fullName>
    </recommendedName>
</protein>